<reference evidence="1" key="1">
    <citation type="submission" date="2021-08" db="EMBL/GenBank/DDBJ databases">
        <title>The first chromosome-level gecko genome reveals the dynamic sex chromosomes of Neotropical dwarf geckos (Sphaerodactylidae: Sphaerodactylus).</title>
        <authorList>
            <person name="Pinto B.J."/>
            <person name="Keating S.E."/>
            <person name="Gamble T."/>
        </authorList>
    </citation>
    <scope>NUCLEOTIDE SEQUENCE</scope>
    <source>
        <strain evidence="1">TG3544</strain>
    </source>
</reference>
<evidence type="ECO:0000313" key="2">
    <source>
        <dbReference type="Proteomes" id="UP000827872"/>
    </source>
</evidence>
<proteinExistence type="predicted"/>
<evidence type="ECO:0000313" key="1">
    <source>
        <dbReference type="EMBL" id="KAH8018171.1"/>
    </source>
</evidence>
<gene>
    <name evidence="1" type="ORF">K3G42_033751</name>
</gene>
<protein>
    <submittedName>
        <fullName evidence="1">Uncharacterized protein</fullName>
    </submittedName>
</protein>
<comment type="caution">
    <text evidence="1">The sequence shown here is derived from an EMBL/GenBank/DDBJ whole genome shotgun (WGS) entry which is preliminary data.</text>
</comment>
<accession>A0ACB8GFY1</accession>
<keyword evidence="2" id="KW-1185">Reference proteome</keyword>
<sequence>MPADAPLQVAVSANQPMDCEGCEKASVGNPPQSFVLQVISFDSPSVTYSKNAVLSCDRGPQAVSAAPTKDNNAPGGTSQQDPTDPCGAAAVSVTSVSYGVFKMPHSSTNGLMASTKP</sequence>
<organism evidence="1 2">
    <name type="scientific">Sphaerodactylus townsendi</name>
    <dbReference type="NCBI Taxonomy" id="933632"/>
    <lineage>
        <taxon>Eukaryota</taxon>
        <taxon>Metazoa</taxon>
        <taxon>Chordata</taxon>
        <taxon>Craniata</taxon>
        <taxon>Vertebrata</taxon>
        <taxon>Euteleostomi</taxon>
        <taxon>Lepidosauria</taxon>
        <taxon>Squamata</taxon>
        <taxon>Bifurcata</taxon>
        <taxon>Gekkota</taxon>
        <taxon>Sphaerodactylidae</taxon>
        <taxon>Sphaerodactylus</taxon>
    </lineage>
</organism>
<dbReference type="EMBL" id="CM037614">
    <property type="protein sequence ID" value="KAH8018171.1"/>
    <property type="molecule type" value="Genomic_DNA"/>
</dbReference>
<name>A0ACB8GFY1_9SAUR</name>
<dbReference type="Proteomes" id="UP000827872">
    <property type="component" value="Linkage Group LG01"/>
</dbReference>